<feature type="signal peptide" evidence="1">
    <location>
        <begin position="1"/>
        <end position="17"/>
    </location>
</feature>
<sequence>MKAFPILFLLTFGLAYGASNRTNTLLDITKQTMEYFPSLRKIARSEESGKETLVETTVKRISDIFSNFRPRNILKSPEGAEGGGLMRRIADTLEPVLNPLRNLTAHVAGNRTISALFPKKAK</sequence>
<name>A0AAV2B3F5_9ARAC</name>
<dbReference type="EMBL" id="CAXIEN010000267">
    <property type="protein sequence ID" value="CAL1290622.1"/>
    <property type="molecule type" value="Genomic_DNA"/>
</dbReference>
<reference evidence="2 3" key="1">
    <citation type="submission" date="2024-04" db="EMBL/GenBank/DDBJ databases">
        <authorList>
            <person name="Rising A."/>
            <person name="Reimegard J."/>
            <person name="Sonavane S."/>
            <person name="Akerstrom W."/>
            <person name="Nylinder S."/>
            <person name="Hedman E."/>
            <person name="Kallberg Y."/>
        </authorList>
    </citation>
    <scope>NUCLEOTIDE SEQUENCE [LARGE SCALE GENOMIC DNA]</scope>
</reference>
<proteinExistence type="predicted"/>
<evidence type="ECO:0000313" key="2">
    <source>
        <dbReference type="EMBL" id="CAL1290622.1"/>
    </source>
</evidence>
<accession>A0AAV2B3F5</accession>
<dbReference type="AlphaFoldDB" id="A0AAV2B3F5"/>
<keyword evidence="1" id="KW-0732">Signal</keyword>
<evidence type="ECO:0000313" key="3">
    <source>
        <dbReference type="Proteomes" id="UP001497382"/>
    </source>
</evidence>
<organism evidence="2 3">
    <name type="scientific">Larinioides sclopetarius</name>
    <dbReference type="NCBI Taxonomy" id="280406"/>
    <lineage>
        <taxon>Eukaryota</taxon>
        <taxon>Metazoa</taxon>
        <taxon>Ecdysozoa</taxon>
        <taxon>Arthropoda</taxon>
        <taxon>Chelicerata</taxon>
        <taxon>Arachnida</taxon>
        <taxon>Araneae</taxon>
        <taxon>Araneomorphae</taxon>
        <taxon>Entelegynae</taxon>
        <taxon>Araneoidea</taxon>
        <taxon>Araneidae</taxon>
        <taxon>Larinioides</taxon>
    </lineage>
</organism>
<comment type="caution">
    <text evidence="2">The sequence shown here is derived from an EMBL/GenBank/DDBJ whole genome shotgun (WGS) entry which is preliminary data.</text>
</comment>
<dbReference type="Proteomes" id="UP001497382">
    <property type="component" value="Unassembled WGS sequence"/>
</dbReference>
<keyword evidence="3" id="KW-1185">Reference proteome</keyword>
<gene>
    <name evidence="2" type="ORF">LARSCL_LOCUS16596</name>
</gene>
<feature type="chain" id="PRO_5043315106" evidence="1">
    <location>
        <begin position="18"/>
        <end position="122"/>
    </location>
</feature>
<protein>
    <submittedName>
        <fullName evidence="2">Uncharacterized protein</fullName>
    </submittedName>
</protein>
<evidence type="ECO:0000256" key="1">
    <source>
        <dbReference type="SAM" id="SignalP"/>
    </source>
</evidence>